<evidence type="ECO:0000313" key="2">
    <source>
        <dbReference type="EMBL" id="KAK6520804.1"/>
    </source>
</evidence>
<comment type="caution">
    <text evidence="2">The sequence shown here is derived from an EMBL/GenBank/DDBJ whole genome shotgun (WGS) entry which is preliminary data.</text>
</comment>
<name>A0AAN8NSH5_9PEZI</name>
<feature type="region of interest" description="Disordered" evidence="1">
    <location>
        <begin position="408"/>
        <end position="428"/>
    </location>
</feature>
<feature type="compositionally biased region" description="Basic and acidic residues" evidence="1">
    <location>
        <begin position="1"/>
        <end position="16"/>
    </location>
</feature>
<feature type="region of interest" description="Disordered" evidence="1">
    <location>
        <begin position="592"/>
        <end position="616"/>
    </location>
</feature>
<reference evidence="2 3" key="1">
    <citation type="submission" date="2019-10" db="EMBL/GenBank/DDBJ databases">
        <authorList>
            <person name="Palmer J.M."/>
        </authorList>
    </citation>
    <scope>NUCLEOTIDE SEQUENCE [LARGE SCALE GENOMIC DNA]</scope>
    <source>
        <strain evidence="2 3">TWF506</strain>
    </source>
</reference>
<feature type="region of interest" description="Disordered" evidence="1">
    <location>
        <begin position="1"/>
        <end position="40"/>
    </location>
</feature>
<evidence type="ECO:0000256" key="1">
    <source>
        <dbReference type="SAM" id="MobiDB-lite"/>
    </source>
</evidence>
<dbReference type="Proteomes" id="UP001307849">
    <property type="component" value="Unassembled WGS sequence"/>
</dbReference>
<accession>A0AAN8NSH5</accession>
<organism evidence="2 3">
    <name type="scientific">Arthrobotrys conoides</name>
    <dbReference type="NCBI Taxonomy" id="74498"/>
    <lineage>
        <taxon>Eukaryota</taxon>
        <taxon>Fungi</taxon>
        <taxon>Dikarya</taxon>
        <taxon>Ascomycota</taxon>
        <taxon>Pezizomycotina</taxon>
        <taxon>Orbiliomycetes</taxon>
        <taxon>Orbiliales</taxon>
        <taxon>Orbiliaceae</taxon>
        <taxon>Arthrobotrys</taxon>
    </lineage>
</organism>
<sequence>MADNTSKDAPSKDAPSKDAPSQDAPSQDAPSSDTFCHHPHGVDDAKLYTHHFKVVPDPLGGPPTVVRQRPMTLSWDKLSTTARNMFAELATGDYANRYESCVHLTLLRWAEQMDPGDPNLLADGNPTYIQDDIIPIIKAYANRIPEPGVAGTPIPPALPMIELEALDFLHHHQTLPYQQADYVDIFDALPDGFIWHPIQTLVGVRGLDHRTLIEFRAYKQFWAIHQEDQATKEFTTKDEPTSEISIIRPGGDPDYPQVIPGGFHNMSLPPTDQQIRKKFFNINKVRKSNGESMHPQLTYVRFAQNLANIITDHSNDTTVFDVEGVPRPKIIGSLHYDEYMDEEDFTSRLGDYGQVYLNRLPTFFDTSGPQATQATQQATQATYTQATQATQSTQAKQATQAASATLTTQKTQQASTLAPATTNNKQHKARPNVIEFTAEFGGRGLEARIDVPSCGCSAVRKATQMTTAFATGMATMGQPAAGETQHLHIPQVSCCSKATAKTSTPTPTTTIPTISVPPKPQLDLASLSAIETKIKQLSFEKKNPRQLRSLSKNLGNAYSFDYTGAAAKAVASKIATAVSAKAIADAKEAVTQNNTKGNGSAKPSTSAVPNPTTTQAPIVNDMLPELKWMSSAQGFYFANCANRQKLVDDLAKEELSKGIPRIGPGAKSWQTIKSEQRASPIIFRGMDGPSIEHIKNTAVTSIQQTVFYYLYMGERIKRRMIEADSPDGKCFVKVYNILEAGQRLIVEHDIENYYVRTNGVAHRYDYSMNSGSIATPKEIISENIELTPEEQVAFRTLIEKAKEFWKHPTTCKCRRSKS</sequence>
<dbReference type="AlphaFoldDB" id="A0AAN8NSH5"/>
<feature type="compositionally biased region" description="Low complexity" evidence="1">
    <location>
        <begin position="408"/>
        <end position="418"/>
    </location>
</feature>
<protein>
    <submittedName>
        <fullName evidence="2">Uncharacterized protein</fullName>
    </submittedName>
</protein>
<proteinExistence type="predicted"/>
<evidence type="ECO:0000313" key="3">
    <source>
        <dbReference type="Proteomes" id="UP001307849"/>
    </source>
</evidence>
<feature type="compositionally biased region" description="Polar residues" evidence="1">
    <location>
        <begin position="23"/>
        <end position="34"/>
    </location>
</feature>
<dbReference type="EMBL" id="JAVHJM010000001">
    <property type="protein sequence ID" value="KAK6520804.1"/>
    <property type="molecule type" value="Genomic_DNA"/>
</dbReference>
<gene>
    <name evidence="2" type="ORF">TWF506_001047</name>
</gene>
<keyword evidence="3" id="KW-1185">Reference proteome</keyword>